<dbReference type="InterPro" id="IPR019734">
    <property type="entry name" value="TPR_rpt"/>
</dbReference>
<dbReference type="EMBL" id="CP091521">
    <property type="protein sequence ID" value="UOP05452.1"/>
    <property type="molecule type" value="Genomic_DNA"/>
</dbReference>
<name>A0A8T9MZ30_9NEIS</name>
<evidence type="ECO:0000313" key="2">
    <source>
        <dbReference type="Proteomes" id="UP000831534"/>
    </source>
</evidence>
<accession>A0A8T9MZ30</accession>
<dbReference type="InterPro" id="IPR011990">
    <property type="entry name" value="TPR-like_helical_dom_sf"/>
</dbReference>
<dbReference type="RefSeq" id="WP_156900920.1">
    <property type="nucleotide sequence ID" value="NZ_CP091521.1"/>
</dbReference>
<protein>
    <submittedName>
        <fullName evidence="1">Tol-pal system YbgF family protein</fullName>
    </submittedName>
</protein>
<evidence type="ECO:0000313" key="1">
    <source>
        <dbReference type="EMBL" id="UOP05452.1"/>
    </source>
</evidence>
<keyword evidence="2" id="KW-1185">Reference proteome</keyword>
<sequence length="506" mass="58828">MDTKQKAESIFQKAYELYEQNKINEAIEAWQSIRREDDAEVYVLAQTFLGICFEELNQLSKAQKAYQNIQYTDSPKYYARAQFHLGILFGNQNQADKAQKAWENVKREDEPEQYTNAQFHLGLLFMGKEQFDDARQAWSNIERAYLSVEFGFIYEGIGRVLHSEKTADLLKIFWIIQDILENLRVGQNSSEIERQFSHYTRPSTAHSLLMGESAFRLNTVANVNDPTEGKILHRYLNNPFAEHGNHAVFISCFTFNHDSLNQFRLYGKEGGKEATGCSMVLDKAFFNQSPLNFASINLNTHQSMALSADMNKPDKPAEAKPAPSGIGLLPLYRCIYIDEKSGYVRLACRDEVTFYREYGQEATDKWLAYQKMIEDKQKIVAEKLNHIQTILAGLKEYKDDEKLSEAIDFILLPLKYLVKHAAFQEEQECRVFYIADWGDEYIQTDFKNNWLYVNYDEPPLAHLRKIYLSPGAMPYQHFFEKLIFERNQKEPEKAKLCISHNPFRNA</sequence>
<proteinExistence type="predicted"/>
<dbReference type="SMART" id="SM00028">
    <property type="entry name" value="TPR"/>
    <property type="match status" value="4"/>
</dbReference>
<gene>
    <name evidence="1" type="ORF">LVJ77_04665</name>
</gene>
<dbReference type="Gene3D" id="1.25.40.10">
    <property type="entry name" value="Tetratricopeptide repeat domain"/>
    <property type="match status" value="1"/>
</dbReference>
<dbReference type="KEGG" id="ckh:LVJ77_04665"/>
<reference evidence="1" key="1">
    <citation type="journal article" date="2022" name="Res Sq">
        <title>Evolution of multicellular longitudinally dividing oral cavity symbionts (Neisseriaceae).</title>
        <authorList>
            <person name="Nyongesa S."/>
            <person name="Weber P."/>
            <person name="Bernet E."/>
            <person name="Pullido F."/>
            <person name="Nieckarz M."/>
            <person name="Delaby M."/>
            <person name="Nieves C."/>
            <person name="Viehboeck T."/>
            <person name="Krause N."/>
            <person name="Rivera-Millot A."/>
            <person name="Nakamura A."/>
            <person name="Vischer N."/>
            <person name="VanNieuwenhze M."/>
            <person name="Brun Y."/>
            <person name="Cava F."/>
            <person name="Bulgheresi S."/>
            <person name="Veyrier F."/>
        </authorList>
    </citation>
    <scope>NUCLEOTIDE SEQUENCE</scope>
    <source>
        <strain evidence="1">17694</strain>
    </source>
</reference>
<dbReference type="SUPFAM" id="SSF48452">
    <property type="entry name" value="TPR-like"/>
    <property type="match status" value="1"/>
</dbReference>
<dbReference type="AlphaFoldDB" id="A0A8T9MZ30"/>
<reference evidence="1" key="2">
    <citation type="submission" date="2024-09" db="EMBL/GenBank/DDBJ databases">
        <authorList>
            <person name="Veyrier F.J."/>
        </authorList>
    </citation>
    <scope>NUCLEOTIDE SEQUENCE</scope>
    <source>
        <strain evidence="1">17694</strain>
    </source>
</reference>
<dbReference type="Proteomes" id="UP000831534">
    <property type="component" value="Chromosome"/>
</dbReference>
<organism evidence="1 2">
    <name type="scientific">Conchiformibius kuhniae</name>
    <dbReference type="NCBI Taxonomy" id="211502"/>
    <lineage>
        <taxon>Bacteria</taxon>
        <taxon>Pseudomonadati</taxon>
        <taxon>Pseudomonadota</taxon>
        <taxon>Betaproteobacteria</taxon>
        <taxon>Neisseriales</taxon>
        <taxon>Neisseriaceae</taxon>
        <taxon>Conchiformibius</taxon>
    </lineage>
</organism>